<dbReference type="Gene3D" id="3.40.50.300">
    <property type="entry name" value="P-loop containing nucleotide triphosphate hydrolases"/>
    <property type="match status" value="1"/>
</dbReference>
<dbReference type="STRING" id="1821621.A8C75_05020"/>
<dbReference type="InterPro" id="IPR027417">
    <property type="entry name" value="P-loop_NTPase"/>
</dbReference>
<dbReference type="EMBL" id="CP015839">
    <property type="protein sequence ID" value="ANG61908.1"/>
    <property type="molecule type" value="Genomic_DNA"/>
</dbReference>
<keyword evidence="6 10" id="KW-0418">Kinase</keyword>
<keyword evidence="7 10" id="KW-0067">ATP-binding</keyword>
<feature type="domain" description="Cytidylate kinase" evidence="11">
    <location>
        <begin position="11"/>
        <end position="226"/>
    </location>
</feature>
<evidence type="ECO:0000256" key="9">
    <source>
        <dbReference type="ARBA" id="ARBA00048478"/>
    </source>
</evidence>
<evidence type="ECO:0000259" key="11">
    <source>
        <dbReference type="Pfam" id="PF02224"/>
    </source>
</evidence>
<comment type="catalytic activity">
    <reaction evidence="9 10">
        <text>CMP + ATP = CDP + ADP</text>
        <dbReference type="Rhea" id="RHEA:11600"/>
        <dbReference type="ChEBI" id="CHEBI:30616"/>
        <dbReference type="ChEBI" id="CHEBI:58069"/>
        <dbReference type="ChEBI" id="CHEBI:60377"/>
        <dbReference type="ChEBI" id="CHEBI:456216"/>
        <dbReference type="EC" id="2.7.4.25"/>
    </reaction>
</comment>
<dbReference type="InterPro" id="IPR011994">
    <property type="entry name" value="Cytidylate_kinase_dom"/>
</dbReference>
<dbReference type="FunFam" id="3.40.50.300:FF:000262">
    <property type="entry name" value="Cytidylate kinase"/>
    <property type="match status" value="1"/>
</dbReference>
<dbReference type="AlphaFoldDB" id="A0A1A9EW64"/>
<evidence type="ECO:0000313" key="13">
    <source>
        <dbReference type="Proteomes" id="UP000078070"/>
    </source>
</evidence>
<evidence type="ECO:0000256" key="3">
    <source>
        <dbReference type="ARBA" id="ARBA00022490"/>
    </source>
</evidence>
<sequence>MVSKQLSVPVISIDGPSGSGKGTICRLLARQLGWHLLDSGALYRLTALAARHHGVALDDEEALVVLAAHLDVKFVPRGEENEVQVLLEGEEVTQQIRTEEAGADASRVAACGPVREALLERQRAFREAPGLIADGRDMGTVVFPAAELKIYLDASAQERARRRYNQLINKGLGASLDTILVDIQARDDRDMNRAVAPLKPASDAVILDSTQMSIDEVLKVVMDQARHKGLTW</sequence>
<comment type="catalytic activity">
    <reaction evidence="8 10">
        <text>dCMP + ATP = dCDP + ADP</text>
        <dbReference type="Rhea" id="RHEA:25094"/>
        <dbReference type="ChEBI" id="CHEBI:30616"/>
        <dbReference type="ChEBI" id="CHEBI:57566"/>
        <dbReference type="ChEBI" id="CHEBI:58593"/>
        <dbReference type="ChEBI" id="CHEBI:456216"/>
        <dbReference type="EC" id="2.7.4.25"/>
    </reaction>
</comment>
<dbReference type="GO" id="GO:0005524">
    <property type="term" value="F:ATP binding"/>
    <property type="evidence" value="ECO:0007669"/>
    <property type="project" value="UniProtKB-UniRule"/>
</dbReference>
<gene>
    <name evidence="10" type="primary">cmk</name>
    <name evidence="12" type="ORF">A8C75_05020</name>
</gene>
<evidence type="ECO:0000256" key="1">
    <source>
        <dbReference type="ARBA" id="ARBA00004496"/>
    </source>
</evidence>
<reference evidence="13" key="1">
    <citation type="submission" date="2016-05" db="EMBL/GenBank/DDBJ databases">
        <authorList>
            <person name="Baek K."/>
            <person name="Yang S.-J."/>
        </authorList>
    </citation>
    <scope>NUCLEOTIDE SEQUENCE [LARGE SCALE GENOMIC DNA]</scope>
    <source>
        <strain evidence="13">ST58-10</strain>
    </source>
</reference>
<dbReference type="Proteomes" id="UP000078070">
    <property type="component" value="Chromosome"/>
</dbReference>
<evidence type="ECO:0000256" key="8">
    <source>
        <dbReference type="ARBA" id="ARBA00047615"/>
    </source>
</evidence>
<evidence type="ECO:0000256" key="5">
    <source>
        <dbReference type="ARBA" id="ARBA00022741"/>
    </source>
</evidence>
<dbReference type="EC" id="2.7.4.25" evidence="10"/>
<dbReference type="Pfam" id="PF02224">
    <property type="entry name" value="Cytidylate_kin"/>
    <property type="match status" value="1"/>
</dbReference>
<dbReference type="PANTHER" id="PTHR21299">
    <property type="entry name" value="CYTIDYLATE KINASE/PANTOATE-BETA-ALANINE LIGASE"/>
    <property type="match status" value="1"/>
</dbReference>
<evidence type="ECO:0000256" key="2">
    <source>
        <dbReference type="ARBA" id="ARBA00009427"/>
    </source>
</evidence>
<evidence type="ECO:0000256" key="10">
    <source>
        <dbReference type="HAMAP-Rule" id="MF_00238"/>
    </source>
</evidence>
<dbReference type="GO" id="GO:0036431">
    <property type="term" value="F:dCMP kinase activity"/>
    <property type="evidence" value="ECO:0007669"/>
    <property type="project" value="InterPro"/>
</dbReference>
<organism evidence="12 13">
    <name type="scientific">Marinobacterium aestuarii</name>
    <dbReference type="NCBI Taxonomy" id="1821621"/>
    <lineage>
        <taxon>Bacteria</taxon>
        <taxon>Pseudomonadati</taxon>
        <taxon>Pseudomonadota</taxon>
        <taxon>Gammaproteobacteria</taxon>
        <taxon>Oceanospirillales</taxon>
        <taxon>Oceanospirillaceae</taxon>
        <taxon>Marinobacterium</taxon>
    </lineage>
</organism>
<dbReference type="KEGG" id="mars:A8C75_05020"/>
<dbReference type="SUPFAM" id="SSF52540">
    <property type="entry name" value="P-loop containing nucleoside triphosphate hydrolases"/>
    <property type="match status" value="1"/>
</dbReference>
<dbReference type="GO" id="GO:0036430">
    <property type="term" value="F:CMP kinase activity"/>
    <property type="evidence" value="ECO:0007669"/>
    <property type="project" value="RHEA"/>
</dbReference>
<evidence type="ECO:0000256" key="4">
    <source>
        <dbReference type="ARBA" id="ARBA00022679"/>
    </source>
</evidence>
<comment type="similarity">
    <text evidence="2 10">Belongs to the cytidylate kinase family. Type 1 subfamily.</text>
</comment>
<proteinExistence type="inferred from homology"/>
<keyword evidence="13" id="KW-1185">Reference proteome</keyword>
<name>A0A1A9EW64_9GAMM</name>
<accession>A0A1A9EW64</accession>
<evidence type="ECO:0000313" key="12">
    <source>
        <dbReference type="EMBL" id="ANG61908.1"/>
    </source>
</evidence>
<dbReference type="InterPro" id="IPR003136">
    <property type="entry name" value="Cytidylate_kin"/>
</dbReference>
<evidence type="ECO:0000256" key="7">
    <source>
        <dbReference type="ARBA" id="ARBA00022840"/>
    </source>
</evidence>
<dbReference type="OrthoDB" id="9807434at2"/>
<comment type="subcellular location">
    <subcellularLocation>
        <location evidence="1 10">Cytoplasm</location>
    </subcellularLocation>
</comment>
<feature type="binding site" evidence="10">
    <location>
        <begin position="15"/>
        <end position="23"/>
    </location>
    <ligand>
        <name>ATP</name>
        <dbReference type="ChEBI" id="CHEBI:30616"/>
    </ligand>
</feature>
<dbReference type="GO" id="GO:0015949">
    <property type="term" value="P:nucleobase-containing small molecule interconversion"/>
    <property type="evidence" value="ECO:0007669"/>
    <property type="project" value="TreeGrafter"/>
</dbReference>
<dbReference type="HAMAP" id="MF_00238">
    <property type="entry name" value="Cytidyl_kinase_type1"/>
    <property type="match status" value="1"/>
</dbReference>
<keyword evidence="3 10" id="KW-0963">Cytoplasm</keyword>
<protein>
    <recommendedName>
        <fullName evidence="10">Cytidylate kinase</fullName>
        <shortName evidence="10">CK</shortName>
        <ecNumber evidence="10">2.7.4.25</ecNumber>
    </recommendedName>
    <alternativeName>
        <fullName evidence="10">Cytidine monophosphate kinase</fullName>
        <shortName evidence="10">CMP kinase</shortName>
    </alternativeName>
</protein>
<dbReference type="GO" id="GO:0006220">
    <property type="term" value="P:pyrimidine nucleotide metabolic process"/>
    <property type="evidence" value="ECO:0007669"/>
    <property type="project" value="UniProtKB-UniRule"/>
</dbReference>
<dbReference type="PANTHER" id="PTHR21299:SF2">
    <property type="entry name" value="CYTIDYLATE KINASE"/>
    <property type="match status" value="1"/>
</dbReference>
<keyword evidence="4 10" id="KW-0808">Transferase</keyword>
<dbReference type="CDD" id="cd02020">
    <property type="entry name" value="CMPK"/>
    <property type="match status" value="1"/>
</dbReference>
<reference evidence="12 13" key="2">
    <citation type="journal article" date="2018" name="Int. J. Syst. Evol. Microbiol.">
        <title>Marinobacterium aestuarii sp. nov., a benzene-degrading marine bacterium isolated from estuary sediment.</title>
        <authorList>
            <person name="Bae S.S."/>
            <person name="Jung J."/>
            <person name="Chung D."/>
            <person name="Baek K."/>
        </authorList>
    </citation>
    <scope>NUCLEOTIDE SEQUENCE [LARGE SCALE GENOMIC DNA]</scope>
    <source>
        <strain evidence="12 13">ST58-10</strain>
    </source>
</reference>
<keyword evidence="5 10" id="KW-0547">Nucleotide-binding</keyword>
<evidence type="ECO:0000256" key="6">
    <source>
        <dbReference type="ARBA" id="ARBA00022777"/>
    </source>
</evidence>
<dbReference type="RefSeq" id="WP_067379009.1">
    <property type="nucleotide sequence ID" value="NZ_CP015839.1"/>
</dbReference>
<dbReference type="GO" id="GO:0005829">
    <property type="term" value="C:cytosol"/>
    <property type="evidence" value="ECO:0007669"/>
    <property type="project" value="TreeGrafter"/>
</dbReference>
<dbReference type="NCBIfam" id="TIGR00017">
    <property type="entry name" value="cmk"/>
    <property type="match status" value="1"/>
</dbReference>